<keyword evidence="3 6" id="KW-0812">Transmembrane</keyword>
<evidence type="ECO:0000256" key="1">
    <source>
        <dbReference type="ARBA" id="ARBA00004651"/>
    </source>
</evidence>
<feature type="transmembrane region" description="Helical" evidence="6">
    <location>
        <begin position="153"/>
        <end position="173"/>
    </location>
</feature>
<comment type="caution">
    <text evidence="7">The sequence shown here is derived from an EMBL/GenBank/DDBJ whole genome shotgun (WGS) entry which is preliminary data.</text>
</comment>
<keyword evidence="8" id="KW-1185">Reference proteome</keyword>
<dbReference type="PANTHER" id="PTHR37693:SF1">
    <property type="entry name" value="INTEGRAL MEMBRANE PROTEIN"/>
    <property type="match status" value="1"/>
</dbReference>
<feature type="transmembrane region" description="Helical" evidence="6">
    <location>
        <begin position="7"/>
        <end position="27"/>
    </location>
</feature>
<evidence type="ECO:0000256" key="2">
    <source>
        <dbReference type="ARBA" id="ARBA00022475"/>
    </source>
</evidence>
<gene>
    <name evidence="7" type="ORF">MettiDRAFT_0423</name>
</gene>
<organism evidence="7 8">
    <name type="scientific">Methanolobus tindarius DSM 2278</name>
    <dbReference type="NCBI Taxonomy" id="1090322"/>
    <lineage>
        <taxon>Archaea</taxon>
        <taxon>Methanobacteriati</taxon>
        <taxon>Methanobacteriota</taxon>
        <taxon>Stenosarchaea group</taxon>
        <taxon>Methanomicrobia</taxon>
        <taxon>Methanosarcinales</taxon>
        <taxon>Methanosarcinaceae</taxon>
        <taxon>Methanolobus</taxon>
    </lineage>
</organism>
<sequence length="342" mass="37620">MNKIEKWILISLLISLVSGLIVVAFTFDSNTLSALMQIKPVYILAAACVHALSYVVWGMRTRSLCKALGFDVGYTKACEIVTSGTLAASITPSSLGGEPLRIHLLHEEKIPLGRATAVVLGERILDGILILALAPVSIYVIRGVLNDSVFDAMFIFAELGLTFILFLTLYAIWKPDPTKNVVYFVVKRMAPFLGRKTDAALEKIIKRVDSELEHFHDSISILLTDGRRGLSFGVLYTIVFWFVDFSMLYVILLGLNQHPDPLIVFASQIIVMVLLVIPATPGASGVAEFAGTTAFSLFIPSSLLGIAVIAWRAFTFYMNICVGGFVSFKILKDTDFIKNFLK</sequence>
<proteinExistence type="predicted"/>
<keyword evidence="4 6" id="KW-1133">Transmembrane helix</keyword>
<accession>W9DUC9</accession>
<keyword evidence="2" id="KW-1003">Cell membrane</keyword>
<dbReference type="AlphaFoldDB" id="W9DUC9"/>
<dbReference type="GO" id="GO:0005886">
    <property type="term" value="C:plasma membrane"/>
    <property type="evidence" value="ECO:0007669"/>
    <property type="project" value="UniProtKB-SubCell"/>
</dbReference>
<feature type="transmembrane region" description="Helical" evidence="6">
    <location>
        <begin position="234"/>
        <end position="255"/>
    </location>
</feature>
<feature type="transmembrane region" description="Helical" evidence="6">
    <location>
        <begin position="261"/>
        <end position="277"/>
    </location>
</feature>
<evidence type="ECO:0000313" key="8">
    <source>
        <dbReference type="Proteomes" id="UP000019483"/>
    </source>
</evidence>
<protein>
    <recommendedName>
        <fullName evidence="9">Integral membrane protein</fullName>
    </recommendedName>
</protein>
<dbReference type="RefSeq" id="WP_023844152.1">
    <property type="nucleotide sequence ID" value="NZ_AZAJ01000001.1"/>
</dbReference>
<dbReference type="Proteomes" id="UP000019483">
    <property type="component" value="Unassembled WGS sequence"/>
</dbReference>
<evidence type="ECO:0000256" key="3">
    <source>
        <dbReference type="ARBA" id="ARBA00022692"/>
    </source>
</evidence>
<dbReference type="NCBIfam" id="TIGR00374">
    <property type="entry name" value="flippase-like domain"/>
    <property type="match status" value="1"/>
</dbReference>
<dbReference type="Pfam" id="PF03706">
    <property type="entry name" value="LPG_synthase_TM"/>
    <property type="match status" value="1"/>
</dbReference>
<dbReference type="InterPro" id="IPR022791">
    <property type="entry name" value="L-PG_synthase/AglD"/>
</dbReference>
<feature type="transmembrane region" description="Helical" evidence="6">
    <location>
        <begin position="124"/>
        <end position="141"/>
    </location>
</feature>
<evidence type="ECO:0000256" key="4">
    <source>
        <dbReference type="ARBA" id="ARBA00022989"/>
    </source>
</evidence>
<dbReference type="PANTHER" id="PTHR37693">
    <property type="entry name" value="PHOSPHATIDYLGLYCEROL LYSYLTRANSFERASE"/>
    <property type="match status" value="1"/>
</dbReference>
<feature type="transmembrane region" description="Helical" evidence="6">
    <location>
        <begin position="289"/>
        <end position="310"/>
    </location>
</feature>
<reference evidence="7 8" key="1">
    <citation type="submission" date="2013-08" db="EMBL/GenBank/DDBJ databases">
        <authorList>
            <consortium name="DOE Joint Genome Institute"/>
            <person name="Eisen J."/>
            <person name="Huntemann M."/>
            <person name="Han J."/>
            <person name="Chen A."/>
            <person name="Kyrpides N."/>
            <person name="Mavromatis K."/>
            <person name="Markowitz V."/>
            <person name="Palaniappan K."/>
            <person name="Ivanova N."/>
            <person name="Schaumberg A."/>
            <person name="Pati A."/>
            <person name="Liolios K."/>
            <person name="Nordberg H.P."/>
            <person name="Cantor M.N."/>
            <person name="Hua S.X."/>
            <person name="Woyke T."/>
        </authorList>
    </citation>
    <scope>NUCLEOTIDE SEQUENCE [LARGE SCALE GENOMIC DNA]</scope>
    <source>
        <strain evidence="7 8">DSM 2278</strain>
    </source>
</reference>
<evidence type="ECO:0000256" key="5">
    <source>
        <dbReference type="ARBA" id="ARBA00023136"/>
    </source>
</evidence>
<dbReference type="STRING" id="1090322.MettiDRAFT_0423"/>
<evidence type="ECO:0000313" key="7">
    <source>
        <dbReference type="EMBL" id="ETA67016.1"/>
    </source>
</evidence>
<evidence type="ECO:0008006" key="9">
    <source>
        <dbReference type="Google" id="ProtNLM"/>
    </source>
</evidence>
<comment type="subcellular location">
    <subcellularLocation>
        <location evidence="1">Cell membrane</location>
        <topology evidence="1">Multi-pass membrane protein</topology>
    </subcellularLocation>
</comment>
<feature type="transmembrane region" description="Helical" evidence="6">
    <location>
        <begin position="39"/>
        <end position="57"/>
    </location>
</feature>
<evidence type="ECO:0000256" key="6">
    <source>
        <dbReference type="SAM" id="Phobius"/>
    </source>
</evidence>
<dbReference type="EMBL" id="AZAJ01000001">
    <property type="protein sequence ID" value="ETA67016.1"/>
    <property type="molecule type" value="Genomic_DNA"/>
</dbReference>
<name>W9DUC9_METTI</name>
<keyword evidence="5 6" id="KW-0472">Membrane</keyword>
<dbReference type="GeneID" id="96960887"/>
<dbReference type="OrthoDB" id="15513at2157"/>